<dbReference type="OMA" id="HEYPFRC"/>
<evidence type="ECO:0000313" key="1">
    <source>
        <dbReference type="EMBL" id="EMS62411.1"/>
    </source>
</evidence>
<proteinExistence type="predicted"/>
<dbReference type="AlphaFoldDB" id="M7ZS03"/>
<sequence>MPPQFPNFEKCHFMPFPVAFFEVCSGVFQRLQNLQWHFSKFENCNGIFMNHHNWSGIYLINPFIFGQPVTAAGFGLVVSAGSIASYGLPSAYVVLPSGRVRGIGLARPLLVLFFHVVGELSGDEGGFEKALLKFYLNQGDPCLFVFQKVKCLKRKLSSTRFYNVILAHLHCNLVGIYTVNLGHFQFSLISFFYIFSMKEVKRVKGLKNWGSQADGQFAVVQGVCGPGLVETGLTGESGARIDLYHLTDLVKAGRWDEAIDHLSCFLPCDLALGAHGRVLLHFLRVHKAVHDIVSGAPESRAVSAALRICFTKNFTINHAITKLRTILWSLHSSSGFRDSLDFGRVRDKAASTVVYLAYQTPELREHMKEARGPAEPHNVLPIGFGLASSISSHCEGSSSDSYLEAGKRHQGYPLQYVCTPMVHKGAPVDPFSRSNLGTFRSPARNPGMSSDTDFDLLVLKTKEWAIYLIDLLVLKTKEWAIYLIDQRLEAWPDLSQGHEYPFRCVNKDGFPVARISQTIPVTLVGHAKSFALSSLTKAEVPSFIQVLHPLEGPARNYGIPPVTNAGGLPSQAMSAILAPPYDQFLITTEKDAGALSSKAMSAILASPSKYIKANADALPSETMSPIWASPYENSLVSTMTNAGTHKHLSQEHCYTENVCQDFSPRKNPRMELTTVGQGFNPKRQRTTPVRCSDAETGA</sequence>
<gene>
    <name evidence="1" type="ORF">TRIUR3_32165</name>
</gene>
<name>M7ZS03_TRIUA</name>
<dbReference type="PANTHER" id="PTHR36478:SF17">
    <property type="entry name" value="OS04G0614237 PROTEIN"/>
    <property type="match status" value="1"/>
</dbReference>
<dbReference type="eggNOG" id="ENOG502R3WB">
    <property type="taxonomic scope" value="Eukaryota"/>
</dbReference>
<dbReference type="PANTHER" id="PTHR36478">
    <property type="entry name" value="OS04G0614237 PROTEIN-RELATED"/>
    <property type="match status" value="1"/>
</dbReference>
<accession>M7ZS03</accession>
<protein>
    <submittedName>
        <fullName evidence="1">Uncharacterized protein</fullName>
    </submittedName>
</protein>
<organism evidence="1">
    <name type="scientific">Triticum urartu</name>
    <name type="common">Red wild einkorn</name>
    <name type="synonym">Crithodium urartu</name>
    <dbReference type="NCBI Taxonomy" id="4572"/>
    <lineage>
        <taxon>Eukaryota</taxon>
        <taxon>Viridiplantae</taxon>
        <taxon>Streptophyta</taxon>
        <taxon>Embryophyta</taxon>
        <taxon>Tracheophyta</taxon>
        <taxon>Spermatophyta</taxon>
        <taxon>Magnoliopsida</taxon>
        <taxon>Liliopsida</taxon>
        <taxon>Poales</taxon>
        <taxon>Poaceae</taxon>
        <taxon>BOP clade</taxon>
        <taxon>Pooideae</taxon>
        <taxon>Triticodae</taxon>
        <taxon>Triticeae</taxon>
        <taxon>Triticinae</taxon>
        <taxon>Triticum</taxon>
    </lineage>
</organism>
<dbReference type="EMBL" id="KD083298">
    <property type="protein sequence ID" value="EMS62411.1"/>
    <property type="molecule type" value="Genomic_DNA"/>
</dbReference>
<reference evidence="1" key="1">
    <citation type="journal article" date="2013" name="Nature">
        <title>Draft genome of the wheat A-genome progenitor Triticum urartu.</title>
        <authorList>
            <person name="Ling H.Q."/>
            <person name="Zhao S."/>
            <person name="Liu D."/>
            <person name="Wang J."/>
            <person name="Sun H."/>
            <person name="Zhang C."/>
            <person name="Fan H."/>
            <person name="Li D."/>
            <person name="Dong L."/>
            <person name="Tao Y."/>
            <person name="Gao C."/>
            <person name="Wu H."/>
            <person name="Li Y."/>
            <person name="Cui Y."/>
            <person name="Guo X."/>
            <person name="Zheng S."/>
            <person name="Wang B."/>
            <person name="Yu K."/>
            <person name="Liang Q."/>
            <person name="Yang W."/>
            <person name="Lou X."/>
            <person name="Chen J."/>
            <person name="Feng M."/>
            <person name="Jian J."/>
            <person name="Zhang X."/>
            <person name="Luo G."/>
            <person name="Jiang Y."/>
            <person name="Liu J."/>
            <person name="Wang Z."/>
            <person name="Sha Y."/>
            <person name="Zhang B."/>
            <person name="Wu H."/>
            <person name="Tang D."/>
            <person name="Shen Q."/>
            <person name="Xue P."/>
            <person name="Zou S."/>
            <person name="Wang X."/>
            <person name="Liu X."/>
            <person name="Wang F."/>
            <person name="Yang Y."/>
            <person name="An X."/>
            <person name="Dong Z."/>
            <person name="Zhang K."/>
            <person name="Zhang X."/>
            <person name="Luo M.C."/>
            <person name="Dvorak J."/>
            <person name="Tong Y."/>
            <person name="Wang J."/>
            <person name="Yang H."/>
            <person name="Li Z."/>
            <person name="Wang D."/>
            <person name="Zhang A."/>
            <person name="Wang J."/>
        </authorList>
    </citation>
    <scope>NUCLEOTIDE SEQUENCE</scope>
</reference>